<organism evidence="1 2">
    <name type="scientific">Chryseobacterium indologenes</name>
    <name type="common">Flavobacterium indologenes</name>
    <dbReference type="NCBI Taxonomy" id="253"/>
    <lineage>
        <taxon>Bacteria</taxon>
        <taxon>Pseudomonadati</taxon>
        <taxon>Bacteroidota</taxon>
        <taxon>Flavobacteriia</taxon>
        <taxon>Flavobacteriales</taxon>
        <taxon>Weeksellaceae</taxon>
        <taxon>Chryseobacterium group</taxon>
        <taxon>Chryseobacterium</taxon>
    </lineage>
</organism>
<evidence type="ECO:0000313" key="1">
    <source>
        <dbReference type="EMBL" id="KPE48971.1"/>
    </source>
</evidence>
<dbReference type="EMBL" id="LJOD01000040">
    <property type="protein sequence ID" value="KPE48971.1"/>
    <property type="molecule type" value="Genomic_DNA"/>
</dbReference>
<dbReference type="CDD" id="cd00081">
    <property type="entry name" value="Hint"/>
    <property type="match status" value="1"/>
</dbReference>
<dbReference type="SUPFAM" id="SSF51294">
    <property type="entry name" value="Hedgehog/intein (Hint) domain"/>
    <property type="match status" value="1"/>
</dbReference>
<dbReference type="Pfam" id="PF07591">
    <property type="entry name" value="PT-HINT"/>
    <property type="match status" value="1"/>
</dbReference>
<protein>
    <submittedName>
        <fullName evidence="1">Uncharacterized protein</fullName>
    </submittedName>
</protein>
<reference evidence="2" key="2">
    <citation type="submission" date="2015-09" db="EMBL/GenBank/DDBJ databases">
        <title>Draft genome sequence of a multidrug-resistant Chryseobacterium indologenes isolate from Malaysia.</title>
        <authorList>
            <person name="Yu C.Y."/>
            <person name="Ang G.Y."/>
            <person name="Chan K.-G."/>
        </authorList>
    </citation>
    <scope>NUCLEOTIDE SEQUENCE [LARGE SCALE GENOMIC DNA]</scope>
    <source>
        <strain evidence="2">CI_885</strain>
    </source>
</reference>
<name>A0A0N0ITQ5_CHRID</name>
<reference evidence="1 2" key="1">
    <citation type="journal article" date="2015" name="Genom Data">
        <title>Draft genome sequence of a multidrug-resistant Chryseobacterium indologenes isolate from Malaysia.</title>
        <authorList>
            <person name="Yu C.Y."/>
            <person name="Ang G.Y."/>
            <person name="Cheng H.J."/>
            <person name="Cheong Y.M."/>
            <person name="Yin W.F."/>
            <person name="Chan K.G."/>
        </authorList>
    </citation>
    <scope>NUCLEOTIDE SEQUENCE [LARGE SCALE GENOMIC DNA]</scope>
    <source>
        <strain evidence="1 2">CI_885</strain>
    </source>
</reference>
<gene>
    <name evidence="1" type="ORF">AOB46_22545</name>
</gene>
<dbReference type="PROSITE" id="PS50818">
    <property type="entry name" value="INTEIN_C_TER"/>
    <property type="match status" value="1"/>
</dbReference>
<evidence type="ECO:0000313" key="2">
    <source>
        <dbReference type="Proteomes" id="UP000037953"/>
    </source>
</evidence>
<proteinExistence type="predicted"/>
<sequence length="180" mass="20471">MKISVNDTEITCTPEHPFYVNGNWIEVKDLTKGMLLTTLDGKTSPVEAVKFLDEKVKVYNFEVEDNHNYYVSEKGILVHNTCWTERLGMFMEYAANIETKSLTSQEATITHLENVFKILDKTRTDDRILKLVGETNIIVKDGIKTIYQAGSTTGGNYTKVFPDGGFQIFKDHIVIINKLK</sequence>
<dbReference type="InterPro" id="IPR030934">
    <property type="entry name" value="Intein_C"/>
</dbReference>
<comment type="caution">
    <text evidence="1">The sequence shown here is derived from an EMBL/GenBank/DDBJ whole genome shotgun (WGS) entry which is preliminary data.</text>
</comment>
<dbReference type="AlphaFoldDB" id="A0A0N0ITQ5"/>
<dbReference type="PATRIC" id="fig|253.9.peg.3563"/>
<dbReference type="InterPro" id="IPR036844">
    <property type="entry name" value="Hint_dom_sf"/>
</dbReference>
<dbReference type="NCBIfam" id="TIGR01443">
    <property type="entry name" value="intein_Cterm"/>
    <property type="match status" value="1"/>
</dbReference>
<dbReference type="Proteomes" id="UP000037953">
    <property type="component" value="Unassembled WGS sequence"/>
</dbReference>
<dbReference type="Gene3D" id="2.170.16.10">
    <property type="entry name" value="Hedgehog/Intein (Hint) domain"/>
    <property type="match status" value="1"/>
</dbReference>
<accession>A0A0N0ITQ5</accession>